<organism evidence="1 2">
    <name type="scientific">Luteimonas flava</name>
    <dbReference type="NCBI Taxonomy" id="3115822"/>
    <lineage>
        <taxon>Bacteria</taxon>
        <taxon>Pseudomonadati</taxon>
        <taxon>Pseudomonadota</taxon>
        <taxon>Gammaproteobacteria</taxon>
        <taxon>Lysobacterales</taxon>
        <taxon>Lysobacteraceae</taxon>
        <taxon>Luteimonas</taxon>
    </lineage>
</organism>
<accession>A0ABU7WCP1</accession>
<keyword evidence="2" id="KW-1185">Reference proteome</keyword>
<dbReference type="RefSeq" id="WP_332076672.1">
    <property type="nucleotide sequence ID" value="NZ_JAZHBM010000001.1"/>
</dbReference>
<dbReference type="Proteomes" id="UP001358324">
    <property type="component" value="Unassembled WGS sequence"/>
</dbReference>
<reference evidence="1 2" key="1">
    <citation type="submission" date="2024-01" db="EMBL/GenBank/DDBJ databases">
        <title>Novel species of the genus Luteimonas isolated from rivers.</title>
        <authorList>
            <person name="Lu H."/>
        </authorList>
    </citation>
    <scope>NUCLEOTIDE SEQUENCE [LARGE SCALE GENOMIC DNA]</scope>
    <source>
        <strain evidence="1 2">SMYT11W</strain>
    </source>
</reference>
<dbReference type="EMBL" id="JAZHBM010000001">
    <property type="protein sequence ID" value="MEF3080904.1"/>
    <property type="molecule type" value="Genomic_DNA"/>
</dbReference>
<name>A0ABU7WCP1_9GAMM</name>
<proteinExistence type="predicted"/>
<protein>
    <submittedName>
        <fullName evidence="1">Uncharacterized protein</fullName>
    </submittedName>
</protein>
<evidence type="ECO:0000313" key="2">
    <source>
        <dbReference type="Proteomes" id="UP001358324"/>
    </source>
</evidence>
<comment type="caution">
    <text evidence="1">The sequence shown here is derived from an EMBL/GenBank/DDBJ whole genome shotgun (WGS) entry which is preliminary data.</text>
</comment>
<evidence type="ECO:0000313" key="1">
    <source>
        <dbReference type="EMBL" id="MEF3080904.1"/>
    </source>
</evidence>
<sequence length="71" mass="8106">MPSITENIVRIMAPPQREPGCSIARRVEEGKRRCGNRGMRRALLDSPERVAGRLPLRAVDERFLLDQTFIC</sequence>
<gene>
    <name evidence="1" type="ORF">V3391_01555</name>
</gene>